<reference evidence="3 4" key="1">
    <citation type="submission" date="2014-03" db="EMBL/GenBank/DDBJ databases">
        <title>Genomics of Bifidobacteria.</title>
        <authorList>
            <person name="Ventura M."/>
            <person name="Milani C."/>
            <person name="Lugli G.A."/>
        </authorList>
    </citation>
    <scope>NUCLEOTIDE SEQUENCE [LARGE SCALE GENOMIC DNA]</scope>
    <source>
        <strain evidence="3 4">DSM 23975</strain>
    </source>
</reference>
<dbReference type="EMBL" id="JGZK01000004">
    <property type="protein sequence ID" value="KFI86649.1"/>
    <property type="molecule type" value="Genomic_DNA"/>
</dbReference>
<dbReference type="Proteomes" id="UP000028984">
    <property type="component" value="Unassembled WGS sequence"/>
</dbReference>
<dbReference type="InterPro" id="IPR008258">
    <property type="entry name" value="Transglycosylase_SLT_dom_1"/>
</dbReference>
<keyword evidence="1" id="KW-0472">Membrane</keyword>
<name>A0A087CTP9_9BIFI</name>
<proteinExistence type="predicted"/>
<keyword evidence="4" id="KW-1185">Reference proteome</keyword>
<dbReference type="InterPro" id="IPR007921">
    <property type="entry name" value="CHAP_dom"/>
</dbReference>
<dbReference type="Gene3D" id="1.10.530.10">
    <property type="match status" value="1"/>
</dbReference>
<dbReference type="eggNOG" id="COG3942">
    <property type="taxonomic scope" value="Bacteria"/>
</dbReference>
<gene>
    <name evidence="3" type="ORF">BREU_1713</name>
</gene>
<feature type="domain" description="Peptidase C51" evidence="2">
    <location>
        <begin position="400"/>
        <end position="530"/>
    </location>
</feature>
<evidence type="ECO:0000313" key="4">
    <source>
        <dbReference type="Proteomes" id="UP000028984"/>
    </source>
</evidence>
<dbReference type="Pfam" id="PF05257">
    <property type="entry name" value="CHAP"/>
    <property type="match status" value="1"/>
</dbReference>
<sequence length="530" mass="56375">MRPVTSDSFHATRNLVRPNGTIHGLKVRHVNGLSHGPMLTGLKWPRTTIRNSQSEASRPIGTTTVSALNRGVKATRSVLESQSTQTETSEDDDLLLPMVPADRVRDGVTGIIRTRHAARGSTARAMAGRTASVRAKRTRRFGKTVRSGVHGTKSAARASTQIARQVTQTVSRTMTAVKAGVAASASTAVSIPFLLGAAAVLMVFSLLLWFIPTVAVGDDGGCEARVIEVPDEAKPWVSEAARSSGLSADFIAAIMKQESGFRPDAYADDSNGGTWGLLQMNRSVWRGVHPEGADQTPPEGITAPMVHAHYGGIYLKNRLEGVKQLKVEHPGMPFAELDDLTALVIAHNAGEGNLMRYPDIPNTTKRYLDNVKLAIDAGGGCSATAGRTIGKLTPPLVMQPGTLNVDVAATGTPVGKITTYEIGQCTWWAAARRLQIGKPVDGYMGDGWMWASSARKFGYPTGGGIQLGDVASFAKGYLGASADYGHVAIVEEIKDDGSIVVSESGGGLPYAWLRTLTKKQANNPSITYIH</sequence>
<dbReference type="Pfam" id="PF01464">
    <property type="entry name" value="SLT"/>
    <property type="match status" value="1"/>
</dbReference>
<keyword evidence="1" id="KW-0812">Transmembrane</keyword>
<dbReference type="InterPro" id="IPR023346">
    <property type="entry name" value="Lysozyme-like_dom_sf"/>
</dbReference>
<dbReference type="SUPFAM" id="SSF54001">
    <property type="entry name" value="Cysteine proteinases"/>
    <property type="match status" value="1"/>
</dbReference>
<feature type="transmembrane region" description="Helical" evidence="1">
    <location>
        <begin position="193"/>
        <end position="211"/>
    </location>
</feature>
<keyword evidence="1" id="KW-1133">Transmembrane helix</keyword>
<evidence type="ECO:0000313" key="3">
    <source>
        <dbReference type="EMBL" id="KFI86649.1"/>
    </source>
</evidence>
<evidence type="ECO:0000259" key="2">
    <source>
        <dbReference type="PROSITE" id="PS50911"/>
    </source>
</evidence>
<dbReference type="Gene3D" id="3.90.1720.10">
    <property type="entry name" value="endopeptidase domain like (from Nostoc punctiforme)"/>
    <property type="match status" value="1"/>
</dbReference>
<dbReference type="InterPro" id="IPR038765">
    <property type="entry name" value="Papain-like_cys_pep_sf"/>
</dbReference>
<dbReference type="SUPFAM" id="SSF53955">
    <property type="entry name" value="Lysozyme-like"/>
    <property type="match status" value="1"/>
</dbReference>
<protein>
    <submittedName>
        <fullName evidence="3">Soluble lytic murein transglycosylase and related regulatory proteins (Some containing LysM/invasin domains)</fullName>
    </submittedName>
</protein>
<evidence type="ECO:0000256" key="1">
    <source>
        <dbReference type="SAM" id="Phobius"/>
    </source>
</evidence>
<dbReference type="eggNOG" id="COG0741">
    <property type="taxonomic scope" value="Bacteria"/>
</dbReference>
<accession>A0A087CTP9</accession>
<organism evidence="3 4">
    <name type="scientific">Bifidobacterium reuteri DSM 23975</name>
    <dbReference type="NCBI Taxonomy" id="1437610"/>
    <lineage>
        <taxon>Bacteria</taxon>
        <taxon>Bacillati</taxon>
        <taxon>Actinomycetota</taxon>
        <taxon>Actinomycetes</taxon>
        <taxon>Bifidobacteriales</taxon>
        <taxon>Bifidobacteriaceae</taxon>
        <taxon>Bifidobacterium</taxon>
    </lineage>
</organism>
<dbReference type="AlphaFoldDB" id="A0A087CTP9"/>
<dbReference type="PROSITE" id="PS50911">
    <property type="entry name" value="CHAP"/>
    <property type="match status" value="1"/>
</dbReference>
<dbReference type="STRING" id="1437610.BREU_1713"/>
<comment type="caution">
    <text evidence="3">The sequence shown here is derived from an EMBL/GenBank/DDBJ whole genome shotgun (WGS) entry which is preliminary data.</text>
</comment>